<dbReference type="GO" id="GO:0015833">
    <property type="term" value="P:peptide transport"/>
    <property type="evidence" value="ECO:0007669"/>
    <property type="project" value="TreeGrafter"/>
</dbReference>
<dbReference type="PROSITE" id="PS51318">
    <property type="entry name" value="TAT"/>
    <property type="match status" value="1"/>
</dbReference>
<gene>
    <name evidence="2" type="ORF">SAMN04488544_3783</name>
</gene>
<dbReference type="GO" id="GO:0043190">
    <property type="term" value="C:ATP-binding cassette (ABC) transporter complex"/>
    <property type="evidence" value="ECO:0007669"/>
    <property type="project" value="InterPro"/>
</dbReference>
<evidence type="ECO:0000259" key="1">
    <source>
        <dbReference type="Pfam" id="PF00496"/>
    </source>
</evidence>
<dbReference type="CDD" id="cd00995">
    <property type="entry name" value="PBP2_NikA_DppA_OppA_like"/>
    <property type="match status" value="1"/>
</dbReference>
<dbReference type="InterPro" id="IPR000914">
    <property type="entry name" value="SBP_5_dom"/>
</dbReference>
<dbReference type="GO" id="GO:1904680">
    <property type="term" value="F:peptide transmembrane transporter activity"/>
    <property type="evidence" value="ECO:0007669"/>
    <property type="project" value="TreeGrafter"/>
</dbReference>
<dbReference type="PIRSF" id="PIRSF002741">
    <property type="entry name" value="MppA"/>
    <property type="match status" value="1"/>
</dbReference>
<dbReference type="STRING" id="546874.SAMN04488544_3783"/>
<evidence type="ECO:0000313" key="2">
    <source>
        <dbReference type="EMBL" id="SDV03347.1"/>
    </source>
</evidence>
<dbReference type="Gene3D" id="3.40.190.10">
    <property type="entry name" value="Periplasmic binding protein-like II"/>
    <property type="match status" value="1"/>
</dbReference>
<evidence type="ECO:0000313" key="3">
    <source>
        <dbReference type="Proteomes" id="UP000198825"/>
    </source>
</evidence>
<dbReference type="Gene3D" id="3.90.76.10">
    <property type="entry name" value="Dipeptide-binding Protein, Domain 1"/>
    <property type="match status" value="1"/>
</dbReference>
<name>A0A1H2ND03_9ACTN</name>
<dbReference type="RefSeq" id="WP_091078047.1">
    <property type="nucleotide sequence ID" value="NZ_LT629799.1"/>
</dbReference>
<accession>A0A1H2ND03</accession>
<dbReference type="Proteomes" id="UP000198825">
    <property type="component" value="Chromosome I"/>
</dbReference>
<sequence length="543" mass="57906">MTDDISLAGGDVSVATRNVSRRSLLQLAGILGAGVALGPTLAACAGPQSSSTSSSGSSGGAGGSISIMLNRNLVSLDNKLNQYDAAVTVQRAVRQALTRIGLDLKPELVLAKSFEQTGPTTWTVELRDDIHYSDNSPVTVEDVDTALKLYFQVSAGYVASQFSEQPKLTKTGDRSFTLTTAKPLVTLDALMSNILITPAAANKAEELREGIGSGPFTVAAADSGTGTYKLVRNENYWGEKALLAEVNVAYQEDEGARVIAITSGQTDVIDTITPESAASLQTKQDIEVIQTKGTRLIHLFYNFRKPSSHPLSRPAVREALSHAVDHDSLIGSLMAGQVTSATGVVPTTLSGYAQTGEYTFDPDKAKSMLAAEGVADLDLTFIWEDSEFAGASRVLEAVGQMLDAVGVKVTLKQIPKGGDINGWRRGESGDWDVLANGYGNQTGLAITNLIGQYGGTAAKEKTRDTYQGFVVPEVTDLLDQAGSEADQAKRDALLKTAQEKIWALWPAMWAWTPNNLLAHRKRVTTLDLSPGNFYDLSTVRVSD</sequence>
<dbReference type="OrthoDB" id="3713816at2"/>
<feature type="domain" description="Solute-binding protein family 5" evidence="1">
    <location>
        <begin position="106"/>
        <end position="457"/>
    </location>
</feature>
<dbReference type="EMBL" id="LT629799">
    <property type="protein sequence ID" value="SDV03347.1"/>
    <property type="molecule type" value="Genomic_DNA"/>
</dbReference>
<organism evidence="2 3">
    <name type="scientific">Microlunatus sagamiharensis</name>
    <dbReference type="NCBI Taxonomy" id="546874"/>
    <lineage>
        <taxon>Bacteria</taxon>
        <taxon>Bacillati</taxon>
        <taxon>Actinomycetota</taxon>
        <taxon>Actinomycetes</taxon>
        <taxon>Propionibacteriales</taxon>
        <taxon>Propionibacteriaceae</taxon>
        <taxon>Microlunatus</taxon>
    </lineage>
</organism>
<dbReference type="AlphaFoldDB" id="A0A1H2ND03"/>
<keyword evidence="3" id="KW-1185">Reference proteome</keyword>
<dbReference type="InterPro" id="IPR039424">
    <property type="entry name" value="SBP_5"/>
</dbReference>
<dbReference type="Gene3D" id="3.10.105.10">
    <property type="entry name" value="Dipeptide-binding Protein, Domain 3"/>
    <property type="match status" value="1"/>
</dbReference>
<proteinExistence type="predicted"/>
<dbReference type="InterPro" id="IPR030678">
    <property type="entry name" value="Peptide/Ni-bd"/>
</dbReference>
<dbReference type="InterPro" id="IPR006311">
    <property type="entry name" value="TAT_signal"/>
</dbReference>
<reference evidence="3" key="1">
    <citation type="submission" date="2016-10" db="EMBL/GenBank/DDBJ databases">
        <authorList>
            <person name="Varghese N."/>
            <person name="Submissions S."/>
        </authorList>
    </citation>
    <scope>NUCLEOTIDE SEQUENCE [LARGE SCALE GENOMIC DNA]</scope>
    <source>
        <strain evidence="3">DSM 21743</strain>
    </source>
</reference>
<dbReference type="SUPFAM" id="SSF53850">
    <property type="entry name" value="Periplasmic binding protein-like II"/>
    <property type="match status" value="1"/>
</dbReference>
<protein>
    <submittedName>
        <fullName evidence="2">Peptide/nickel transport system substrate-binding protein</fullName>
    </submittedName>
</protein>
<dbReference type="Pfam" id="PF00496">
    <property type="entry name" value="SBP_bac_5"/>
    <property type="match status" value="1"/>
</dbReference>
<dbReference type="PANTHER" id="PTHR30290">
    <property type="entry name" value="PERIPLASMIC BINDING COMPONENT OF ABC TRANSPORTER"/>
    <property type="match status" value="1"/>
</dbReference>
<dbReference type="GO" id="GO:0042597">
    <property type="term" value="C:periplasmic space"/>
    <property type="evidence" value="ECO:0007669"/>
    <property type="project" value="UniProtKB-ARBA"/>
</dbReference>